<dbReference type="PANTHER" id="PTHR11803">
    <property type="entry name" value="2-IMINOBUTANOATE/2-IMINOPROPANOATE DEAMINASE RIDA"/>
    <property type="match status" value="1"/>
</dbReference>
<dbReference type="Gene3D" id="3.30.1330.40">
    <property type="entry name" value="RutC-like"/>
    <property type="match status" value="1"/>
</dbReference>
<name>A0ABV9MQ50_9MICC</name>
<dbReference type="InterPro" id="IPR006175">
    <property type="entry name" value="YjgF/YER057c/UK114"/>
</dbReference>
<proteinExistence type="predicted"/>
<protein>
    <submittedName>
        <fullName evidence="1">RidA family protein</fullName>
        <ecNumber evidence="1">3.5.-.-</ecNumber>
    </submittedName>
</protein>
<keyword evidence="2" id="KW-1185">Reference proteome</keyword>
<sequence>MAKHHFSPNLHQSTAPFSHFVQHGDTGYTAGIIGQRTDDGTLVSDDVAEQCEAMMKNLETLLGEIELNTSDLLRTTIYLTDYKDFAAINAVYAKHLEAPYPVRTTIQVAALPLGAKVQIDTVLRLQNA</sequence>
<dbReference type="PANTHER" id="PTHR11803:SF39">
    <property type="entry name" value="2-IMINOBUTANOATE_2-IMINOPROPANOATE DEAMINASE"/>
    <property type="match status" value="1"/>
</dbReference>
<dbReference type="Proteomes" id="UP001595884">
    <property type="component" value="Unassembled WGS sequence"/>
</dbReference>
<reference evidence="2" key="1">
    <citation type="journal article" date="2019" name="Int. J. Syst. Evol. Microbiol.">
        <title>The Global Catalogue of Microorganisms (GCM) 10K type strain sequencing project: providing services to taxonomists for standard genome sequencing and annotation.</title>
        <authorList>
            <consortium name="The Broad Institute Genomics Platform"/>
            <consortium name="The Broad Institute Genome Sequencing Center for Infectious Disease"/>
            <person name="Wu L."/>
            <person name="Ma J."/>
        </authorList>
    </citation>
    <scope>NUCLEOTIDE SEQUENCE [LARGE SCALE GENOMIC DNA]</scope>
    <source>
        <strain evidence="2">CGMCC 1.12849</strain>
    </source>
</reference>
<dbReference type="Pfam" id="PF01042">
    <property type="entry name" value="Ribonuc_L-PSP"/>
    <property type="match status" value="1"/>
</dbReference>
<organism evidence="1 2">
    <name type="scientific">Glutamicibacter bergerei</name>
    <dbReference type="NCBI Taxonomy" id="256702"/>
    <lineage>
        <taxon>Bacteria</taxon>
        <taxon>Bacillati</taxon>
        <taxon>Actinomycetota</taxon>
        <taxon>Actinomycetes</taxon>
        <taxon>Micrococcales</taxon>
        <taxon>Micrococcaceae</taxon>
        <taxon>Glutamicibacter</taxon>
    </lineage>
</organism>
<dbReference type="RefSeq" id="WP_096253787.1">
    <property type="nucleotide sequence ID" value="NZ_BAAAVQ010000126.1"/>
</dbReference>
<evidence type="ECO:0000313" key="2">
    <source>
        <dbReference type="Proteomes" id="UP001595884"/>
    </source>
</evidence>
<dbReference type="CDD" id="cd00448">
    <property type="entry name" value="YjgF_YER057c_UK114_family"/>
    <property type="match status" value="1"/>
</dbReference>
<dbReference type="EC" id="3.5.-.-" evidence="1"/>
<keyword evidence="1" id="KW-0378">Hydrolase</keyword>
<dbReference type="GO" id="GO:0016787">
    <property type="term" value="F:hydrolase activity"/>
    <property type="evidence" value="ECO:0007669"/>
    <property type="project" value="UniProtKB-KW"/>
</dbReference>
<dbReference type="EMBL" id="JBHSHE010000092">
    <property type="protein sequence ID" value="MFC4718086.1"/>
    <property type="molecule type" value="Genomic_DNA"/>
</dbReference>
<dbReference type="InterPro" id="IPR035959">
    <property type="entry name" value="RutC-like_sf"/>
</dbReference>
<dbReference type="SUPFAM" id="SSF55298">
    <property type="entry name" value="YjgF-like"/>
    <property type="match status" value="1"/>
</dbReference>
<gene>
    <name evidence="1" type="ORF">ACFO7V_18355</name>
</gene>
<comment type="caution">
    <text evidence="1">The sequence shown here is derived from an EMBL/GenBank/DDBJ whole genome shotgun (WGS) entry which is preliminary data.</text>
</comment>
<evidence type="ECO:0000313" key="1">
    <source>
        <dbReference type="EMBL" id="MFC4718086.1"/>
    </source>
</evidence>
<accession>A0ABV9MQ50</accession>